<comment type="caution">
    <text evidence="2">The sequence shown here is derived from an EMBL/GenBank/DDBJ whole genome shotgun (WGS) entry which is preliminary data.</text>
</comment>
<reference evidence="2 3" key="1">
    <citation type="submission" date="2013-09" db="EMBL/GenBank/DDBJ databases">
        <title>Genome sequencing of Arenimonas malthae.</title>
        <authorList>
            <person name="Chen F."/>
            <person name="Wang G."/>
        </authorList>
    </citation>
    <scope>NUCLEOTIDE SEQUENCE [LARGE SCALE GENOMIC DNA]</scope>
    <source>
        <strain evidence="2 3">CC-JY-1</strain>
    </source>
</reference>
<protein>
    <recommendedName>
        <fullName evidence="4">Sulfotransferase</fullName>
    </recommendedName>
</protein>
<dbReference type="Gene3D" id="3.40.50.300">
    <property type="entry name" value="P-loop containing nucleotide triphosphate hydrolases"/>
    <property type="match status" value="1"/>
</dbReference>
<evidence type="ECO:0000313" key="2">
    <source>
        <dbReference type="EMBL" id="KFN51041.1"/>
    </source>
</evidence>
<accession>A0A091BH23</accession>
<dbReference type="Pfam" id="PF13469">
    <property type="entry name" value="Sulfotransfer_3"/>
    <property type="match status" value="1"/>
</dbReference>
<evidence type="ECO:0008006" key="4">
    <source>
        <dbReference type="Google" id="ProtNLM"/>
    </source>
</evidence>
<gene>
    <name evidence="2" type="ORF">N790_14850</name>
</gene>
<evidence type="ECO:0000313" key="3">
    <source>
        <dbReference type="Proteomes" id="UP000029392"/>
    </source>
</evidence>
<dbReference type="PATRIC" id="fig|1384054.3.peg.845"/>
<dbReference type="EMBL" id="AVCH01000076">
    <property type="protein sequence ID" value="KFN51041.1"/>
    <property type="molecule type" value="Genomic_DNA"/>
</dbReference>
<dbReference type="STRING" id="1384054.N790_14850"/>
<dbReference type="InterPro" id="IPR026634">
    <property type="entry name" value="TPST-like"/>
</dbReference>
<feature type="non-terminal residue" evidence="2">
    <location>
        <position position="1"/>
    </location>
</feature>
<keyword evidence="3" id="KW-1185">Reference proteome</keyword>
<dbReference type="eggNOG" id="COG0457">
    <property type="taxonomic scope" value="Bacteria"/>
</dbReference>
<keyword evidence="1" id="KW-0808">Transferase</keyword>
<sequence length="297" mass="33220">AALAAWDAANAARRREAGEPDVAALERRVEATMAVFNRALLARAAELGDPDERPVFVVGMPRSGTTLLEQIIGAHPLAYGAGELPDVALIARSLPARRGNAGQWPHILEDFAPEWVAPSARRYLAAASRQAPPVTRRIVDKYPMNYYLLGFIGLMFPNAHIIWCRRDPRDIAVSIYGENFALPERLATSMAGIGHLVRLQERLMQHWQAVLPQPILEFRYESLAREPEAQARRALEFCGLDWDPACLDFHQGERSVQTPSRWQVRQPVHTRSIGRWRHYAAAMPPLLQALGYDPDAA</sequence>
<dbReference type="PANTHER" id="PTHR12788:SF10">
    <property type="entry name" value="PROTEIN-TYROSINE SULFOTRANSFERASE"/>
    <property type="match status" value="1"/>
</dbReference>
<dbReference type="RefSeq" id="WP_043801351.1">
    <property type="nucleotide sequence ID" value="NZ_AVCH01000076.1"/>
</dbReference>
<dbReference type="Proteomes" id="UP000029392">
    <property type="component" value="Unassembled WGS sequence"/>
</dbReference>
<dbReference type="AlphaFoldDB" id="A0A091BH23"/>
<name>A0A091BH23_9GAMM</name>
<dbReference type="SUPFAM" id="SSF52540">
    <property type="entry name" value="P-loop containing nucleoside triphosphate hydrolases"/>
    <property type="match status" value="1"/>
</dbReference>
<evidence type="ECO:0000256" key="1">
    <source>
        <dbReference type="ARBA" id="ARBA00022679"/>
    </source>
</evidence>
<organism evidence="2 3">
    <name type="scientific">Arenimonas malthae CC-JY-1</name>
    <dbReference type="NCBI Taxonomy" id="1384054"/>
    <lineage>
        <taxon>Bacteria</taxon>
        <taxon>Pseudomonadati</taxon>
        <taxon>Pseudomonadota</taxon>
        <taxon>Gammaproteobacteria</taxon>
        <taxon>Lysobacterales</taxon>
        <taxon>Lysobacteraceae</taxon>
        <taxon>Arenimonas</taxon>
    </lineage>
</organism>
<dbReference type="GO" id="GO:0008476">
    <property type="term" value="F:protein-tyrosine sulfotransferase activity"/>
    <property type="evidence" value="ECO:0007669"/>
    <property type="project" value="InterPro"/>
</dbReference>
<dbReference type="InterPro" id="IPR027417">
    <property type="entry name" value="P-loop_NTPase"/>
</dbReference>
<proteinExistence type="predicted"/>
<dbReference type="PANTHER" id="PTHR12788">
    <property type="entry name" value="PROTEIN-TYROSINE SULFOTRANSFERASE 2"/>
    <property type="match status" value="1"/>
</dbReference>